<dbReference type="EMBL" id="LDJI01000021">
    <property type="protein sequence ID" value="KRG63629.1"/>
    <property type="molecule type" value="Genomic_DNA"/>
</dbReference>
<accession>A0A0R0C108</accession>
<dbReference type="Proteomes" id="UP000050864">
    <property type="component" value="Unassembled WGS sequence"/>
</dbReference>
<sequence>MTTNRMSRLEVFIGTWNTTGEVLETEDAPATTLSATDTYRWLPGRHFMLHDVDARFGQSPTRSMEIVGYDRASRKYVARSYDDQGGTEMLEVALRGKNWTITGDVVRFKGKFSADNNQLTGLWELKGKKVGWQPWIKLRLERA</sequence>
<dbReference type="RefSeq" id="WP_152982652.1">
    <property type="nucleotide sequence ID" value="NZ_LDJI01000021.1"/>
</dbReference>
<dbReference type="InterPro" id="IPR011473">
    <property type="entry name" value="DUF1579"/>
</dbReference>
<gene>
    <name evidence="1" type="ORF">ABB26_11530</name>
</gene>
<reference evidence="1 2" key="1">
    <citation type="submission" date="2015-05" db="EMBL/GenBank/DDBJ databases">
        <title>Genome sequencing and analysis of members of genus Stenotrophomonas.</title>
        <authorList>
            <person name="Patil P.P."/>
            <person name="Midha S."/>
            <person name="Patil P.B."/>
        </authorList>
    </citation>
    <scope>NUCLEOTIDE SEQUENCE [LARGE SCALE GENOMIC DNA]</scope>
    <source>
        <strain evidence="1 2">DSM 18929</strain>
    </source>
</reference>
<evidence type="ECO:0000313" key="1">
    <source>
        <dbReference type="EMBL" id="KRG63629.1"/>
    </source>
</evidence>
<organism evidence="1 2">
    <name type="scientific">Stenotrophomonas humi</name>
    <dbReference type="NCBI Taxonomy" id="405444"/>
    <lineage>
        <taxon>Bacteria</taxon>
        <taxon>Pseudomonadati</taxon>
        <taxon>Pseudomonadota</taxon>
        <taxon>Gammaproteobacteria</taxon>
        <taxon>Lysobacterales</taxon>
        <taxon>Lysobacteraceae</taxon>
        <taxon>Stenotrophomonas</taxon>
    </lineage>
</organism>
<evidence type="ECO:0000313" key="2">
    <source>
        <dbReference type="Proteomes" id="UP000050864"/>
    </source>
</evidence>
<dbReference type="PATRIC" id="fig|405444.3.peg.1394"/>
<dbReference type="OrthoDB" id="8481162at2"/>
<keyword evidence="2" id="KW-1185">Reference proteome</keyword>
<protein>
    <recommendedName>
        <fullName evidence="3">DUF1579 domain-containing protein</fullName>
    </recommendedName>
</protein>
<comment type="caution">
    <text evidence="1">The sequence shown here is derived from an EMBL/GenBank/DDBJ whole genome shotgun (WGS) entry which is preliminary data.</text>
</comment>
<dbReference type="AlphaFoldDB" id="A0A0R0C108"/>
<dbReference type="Pfam" id="PF07617">
    <property type="entry name" value="DUF1579"/>
    <property type="match status" value="1"/>
</dbReference>
<dbReference type="STRING" id="405444.ABB26_11530"/>
<evidence type="ECO:0008006" key="3">
    <source>
        <dbReference type="Google" id="ProtNLM"/>
    </source>
</evidence>
<proteinExistence type="predicted"/>
<name>A0A0R0C108_9GAMM</name>